<keyword evidence="1" id="KW-1133">Transmembrane helix</keyword>
<keyword evidence="1" id="KW-0472">Membrane</keyword>
<feature type="transmembrane region" description="Helical" evidence="1">
    <location>
        <begin position="54"/>
        <end position="74"/>
    </location>
</feature>
<dbReference type="RefSeq" id="WP_378977952.1">
    <property type="nucleotide sequence ID" value="NZ_JBHTBJ010000073.1"/>
</dbReference>
<keyword evidence="3" id="KW-1185">Reference proteome</keyword>
<evidence type="ECO:0000313" key="3">
    <source>
        <dbReference type="Proteomes" id="UP001596548"/>
    </source>
</evidence>
<dbReference type="Pfam" id="PF19953">
    <property type="entry name" value="EACC1"/>
    <property type="match status" value="1"/>
</dbReference>
<name>A0ABW2I5D3_9ACTN</name>
<keyword evidence="1" id="KW-0812">Transmembrane</keyword>
<proteinExistence type="predicted"/>
<dbReference type="Proteomes" id="UP001596548">
    <property type="component" value="Unassembled WGS sequence"/>
</dbReference>
<reference evidence="3" key="1">
    <citation type="journal article" date="2019" name="Int. J. Syst. Evol. Microbiol.">
        <title>The Global Catalogue of Microorganisms (GCM) 10K type strain sequencing project: providing services to taxonomists for standard genome sequencing and annotation.</title>
        <authorList>
            <consortium name="The Broad Institute Genomics Platform"/>
            <consortium name="The Broad Institute Genome Sequencing Center for Infectious Disease"/>
            <person name="Wu L."/>
            <person name="Ma J."/>
        </authorList>
    </citation>
    <scope>NUCLEOTIDE SEQUENCE [LARGE SCALE GENOMIC DNA]</scope>
    <source>
        <strain evidence="3">XZYJT-10</strain>
    </source>
</reference>
<evidence type="ECO:0000256" key="1">
    <source>
        <dbReference type="SAM" id="Phobius"/>
    </source>
</evidence>
<protein>
    <submittedName>
        <fullName evidence="2">Uncharacterized protein</fullName>
    </submittedName>
</protein>
<sequence>MATLSLTVVDDDPAEVDRLSRALHAELDALDLDRNELVADAGPPPLAKSGGDTVTALLIALATSPVLVQLGALLRDWVTRDRGRKVVVRDGDRSVELTGGTAAESAEVIRDFFHRELDRDPDSDPD</sequence>
<accession>A0ABW2I5D3</accession>
<evidence type="ECO:0000313" key="2">
    <source>
        <dbReference type="EMBL" id="MFC7280044.1"/>
    </source>
</evidence>
<organism evidence="2 3">
    <name type="scientific">Paractinoplanes rhizophilus</name>
    <dbReference type="NCBI Taxonomy" id="1416877"/>
    <lineage>
        <taxon>Bacteria</taxon>
        <taxon>Bacillati</taxon>
        <taxon>Actinomycetota</taxon>
        <taxon>Actinomycetes</taxon>
        <taxon>Micromonosporales</taxon>
        <taxon>Micromonosporaceae</taxon>
        <taxon>Paractinoplanes</taxon>
    </lineage>
</organism>
<dbReference type="EMBL" id="JBHTBJ010000073">
    <property type="protein sequence ID" value="MFC7280044.1"/>
    <property type="molecule type" value="Genomic_DNA"/>
</dbReference>
<gene>
    <name evidence="2" type="ORF">ACFQS1_39310</name>
</gene>
<comment type="caution">
    <text evidence="2">The sequence shown here is derived from an EMBL/GenBank/DDBJ whole genome shotgun (WGS) entry which is preliminary data.</text>
</comment>
<dbReference type="InterPro" id="IPR045428">
    <property type="entry name" value="EACC1"/>
</dbReference>